<dbReference type="Pfam" id="PF15309">
    <property type="entry name" value="ALMS_motif"/>
    <property type="match status" value="1"/>
</dbReference>
<dbReference type="GO" id="GO:0005829">
    <property type="term" value="C:cytosol"/>
    <property type="evidence" value="ECO:0007669"/>
    <property type="project" value="TreeGrafter"/>
</dbReference>
<dbReference type="Ensembl" id="ENSNMLT00000000061.1">
    <property type="protein sequence ID" value="ENSNMLP00000000045.1"/>
    <property type="gene ID" value="ENSNMLG00000000031.1"/>
</dbReference>
<dbReference type="Proteomes" id="UP000694523">
    <property type="component" value="Unplaced"/>
</dbReference>
<feature type="compositionally biased region" description="Basic and acidic residues" evidence="4">
    <location>
        <begin position="319"/>
        <end position="368"/>
    </location>
</feature>
<protein>
    <recommendedName>
        <fullName evidence="5">ALMS motif domain-containing protein</fullName>
    </recommendedName>
</protein>
<feature type="region of interest" description="Disordered" evidence="4">
    <location>
        <begin position="310"/>
        <end position="369"/>
    </location>
</feature>
<accession>A0A8C6S4A1</accession>
<dbReference type="GO" id="GO:0046599">
    <property type="term" value="P:regulation of centriole replication"/>
    <property type="evidence" value="ECO:0007669"/>
    <property type="project" value="TreeGrafter"/>
</dbReference>
<feature type="region of interest" description="Disordered" evidence="4">
    <location>
        <begin position="251"/>
        <end position="297"/>
    </location>
</feature>
<feature type="domain" description="ALMS motif" evidence="5">
    <location>
        <begin position="398"/>
        <end position="497"/>
    </location>
</feature>
<dbReference type="PANTHER" id="PTHR21553:SF24">
    <property type="entry name" value="(E2-INDEPENDENT) E3 UBIQUITIN-CONJUGATING ENZYME FATS"/>
    <property type="match status" value="1"/>
</dbReference>
<keyword evidence="7" id="KW-1185">Reference proteome</keyword>
<sequence length="504" mass="56439">MSEVHHCRSLQNNTAANSSEASVRDIAASVHRNVLSWAVWQGHKEKKSVSFAALTPAASSQAVRSISCSTAPSLLRTRNVPDVVGPDPGTSAPTQNVSTALDVVRASSMRFLTPQPFGKGGFSKARNTMRMTNSQSNFYGQTTSMVKPNALRQTYSPSDRLAVKGPGKRKEQVVQSEWDGNLEGSPNQASSRTFFCSRVHFDIPPSSIISAVILVKSLCISLEDLKTNPTLYLSTLSCHLSVSSVKKYKKTNHRRASRCRESGGGLTHSKGLQSKWQSHKVRQTPPAHSASTVDSDLQAHSATTRLLSFRGPSPPYIKATERKGNADEKKQAAQGNFEHRPYTVDARSWDKQSSEKKERLEDNCRTEPNKSPSLNMYKTCYYHSRLKGDAVDGAAKCLSLKEALELLRPDFISRSQSRLRRLEQRVMRRRADCDLDPGHRDAPGTHRRNCTTPDPLSDNLFKPRERAISGREMQLRSRRIYYKLPEVTKGRRRRKDELYRKLTD</sequence>
<reference evidence="6" key="1">
    <citation type="submission" date="2025-08" db="UniProtKB">
        <authorList>
            <consortium name="Ensembl"/>
        </authorList>
    </citation>
    <scope>IDENTIFICATION</scope>
</reference>
<evidence type="ECO:0000259" key="5">
    <source>
        <dbReference type="Pfam" id="PF15309"/>
    </source>
</evidence>
<evidence type="ECO:0000256" key="3">
    <source>
        <dbReference type="ARBA" id="ARBA00023212"/>
    </source>
</evidence>
<reference evidence="6" key="2">
    <citation type="submission" date="2025-09" db="UniProtKB">
        <authorList>
            <consortium name="Ensembl"/>
        </authorList>
    </citation>
    <scope>IDENTIFICATION</scope>
</reference>
<feature type="compositionally biased region" description="Basic and acidic residues" evidence="4">
    <location>
        <begin position="433"/>
        <end position="444"/>
    </location>
</feature>
<dbReference type="GO" id="GO:0008017">
    <property type="term" value="F:microtubule binding"/>
    <property type="evidence" value="ECO:0007669"/>
    <property type="project" value="TreeGrafter"/>
</dbReference>
<dbReference type="InterPro" id="IPR029299">
    <property type="entry name" value="ALMS_motif"/>
</dbReference>
<dbReference type="AlphaFoldDB" id="A0A8C6S4A1"/>
<evidence type="ECO:0000313" key="7">
    <source>
        <dbReference type="Proteomes" id="UP000694523"/>
    </source>
</evidence>
<dbReference type="PANTHER" id="PTHR21553">
    <property type="entry name" value="ALMS1-RELATED"/>
    <property type="match status" value="1"/>
</dbReference>
<dbReference type="GO" id="GO:0005813">
    <property type="term" value="C:centrosome"/>
    <property type="evidence" value="ECO:0007669"/>
    <property type="project" value="UniProtKB-SubCell"/>
</dbReference>
<name>A0A8C6S4A1_9GOBI</name>
<organism evidence="6 7">
    <name type="scientific">Neogobius melanostomus</name>
    <name type="common">round goby</name>
    <dbReference type="NCBI Taxonomy" id="47308"/>
    <lineage>
        <taxon>Eukaryota</taxon>
        <taxon>Metazoa</taxon>
        <taxon>Chordata</taxon>
        <taxon>Craniata</taxon>
        <taxon>Vertebrata</taxon>
        <taxon>Euteleostomi</taxon>
        <taxon>Actinopterygii</taxon>
        <taxon>Neopterygii</taxon>
        <taxon>Teleostei</taxon>
        <taxon>Neoteleostei</taxon>
        <taxon>Acanthomorphata</taxon>
        <taxon>Gobiaria</taxon>
        <taxon>Gobiiformes</taxon>
        <taxon>Gobioidei</taxon>
        <taxon>Gobiidae</taxon>
        <taxon>Benthophilinae</taxon>
        <taxon>Neogobiini</taxon>
        <taxon>Neogobius</taxon>
    </lineage>
</organism>
<evidence type="ECO:0000256" key="2">
    <source>
        <dbReference type="ARBA" id="ARBA00022490"/>
    </source>
</evidence>
<feature type="compositionally biased region" description="Polar residues" evidence="4">
    <location>
        <begin position="9"/>
        <end position="21"/>
    </location>
</feature>
<feature type="region of interest" description="Disordered" evidence="4">
    <location>
        <begin position="433"/>
        <end position="459"/>
    </location>
</feature>
<keyword evidence="3" id="KW-0206">Cytoskeleton</keyword>
<proteinExistence type="predicted"/>
<keyword evidence="2" id="KW-0963">Cytoplasm</keyword>
<evidence type="ECO:0000313" key="6">
    <source>
        <dbReference type="Ensembl" id="ENSNMLP00000000045.1"/>
    </source>
</evidence>
<evidence type="ECO:0000256" key="1">
    <source>
        <dbReference type="ARBA" id="ARBA00004300"/>
    </source>
</evidence>
<feature type="region of interest" description="Disordered" evidence="4">
    <location>
        <begin position="1"/>
        <end position="22"/>
    </location>
</feature>
<evidence type="ECO:0000256" key="4">
    <source>
        <dbReference type="SAM" id="MobiDB-lite"/>
    </source>
</evidence>
<dbReference type="GO" id="GO:0005814">
    <property type="term" value="C:centriole"/>
    <property type="evidence" value="ECO:0007669"/>
    <property type="project" value="TreeGrafter"/>
</dbReference>
<comment type="subcellular location">
    <subcellularLocation>
        <location evidence="1">Cytoplasm</location>
        <location evidence="1">Cytoskeleton</location>
        <location evidence="1">Microtubule organizing center</location>
        <location evidence="1">Centrosome</location>
    </subcellularLocation>
</comment>